<dbReference type="EMBL" id="JBJKFK010000353">
    <property type="protein sequence ID" value="KAL3317623.1"/>
    <property type="molecule type" value="Genomic_DNA"/>
</dbReference>
<dbReference type="AlphaFoldDB" id="A0ABD2QE03"/>
<reference evidence="1 2" key="1">
    <citation type="submission" date="2024-11" db="EMBL/GenBank/DDBJ databases">
        <title>Adaptive evolution of stress response genes in parasites aligns with host niche diversity.</title>
        <authorList>
            <person name="Hahn C."/>
            <person name="Resl P."/>
        </authorList>
    </citation>
    <scope>NUCLEOTIDE SEQUENCE [LARGE SCALE GENOMIC DNA]</scope>
    <source>
        <strain evidence="1">EGGRZ-B1_66</strain>
        <tissue evidence="1">Body</tissue>
    </source>
</reference>
<proteinExistence type="predicted"/>
<evidence type="ECO:0000313" key="1">
    <source>
        <dbReference type="EMBL" id="KAL3317623.1"/>
    </source>
</evidence>
<gene>
    <name evidence="1" type="ORF">Ciccas_003711</name>
</gene>
<evidence type="ECO:0000313" key="2">
    <source>
        <dbReference type="Proteomes" id="UP001626550"/>
    </source>
</evidence>
<protein>
    <submittedName>
        <fullName evidence="1">Uncharacterized protein</fullName>
    </submittedName>
</protein>
<name>A0ABD2QE03_9PLAT</name>
<comment type="caution">
    <text evidence="1">The sequence shown here is derived from an EMBL/GenBank/DDBJ whole genome shotgun (WGS) entry which is preliminary data.</text>
</comment>
<accession>A0ABD2QE03</accession>
<organism evidence="1 2">
    <name type="scientific">Cichlidogyrus casuarinus</name>
    <dbReference type="NCBI Taxonomy" id="1844966"/>
    <lineage>
        <taxon>Eukaryota</taxon>
        <taxon>Metazoa</taxon>
        <taxon>Spiralia</taxon>
        <taxon>Lophotrochozoa</taxon>
        <taxon>Platyhelminthes</taxon>
        <taxon>Monogenea</taxon>
        <taxon>Monopisthocotylea</taxon>
        <taxon>Dactylogyridea</taxon>
        <taxon>Ancyrocephalidae</taxon>
        <taxon>Cichlidogyrus</taxon>
    </lineage>
</organism>
<dbReference type="Proteomes" id="UP001626550">
    <property type="component" value="Unassembled WGS sequence"/>
</dbReference>
<keyword evidence="2" id="KW-1185">Reference proteome</keyword>
<sequence>MFSEIFRSSEVDYTDSLDDTLFNRLITTLCCPDGYHSCPELDVELLFKELSSFADRVEISNPVLLCLTVTAALRLDHGFNDRLKVIFTKLLEKRTDFCKILGHLCRVCTNEQILTRLTSLLPWNAIPRLQAPTNSIYHEEKYLYFAFIIYGRNKKALQVLNEKQLEDLFLYITKRELPLSAWLRECVSSTINRDCTAGQLFLFPEVPVTNFVQVILVLFSGHRLTILKEYEALLRECFTWCMANEEIGFVMRVRRSLLNEFTFSSWEKVDDIPPIEKVAHNPNWLLVLLPLAPFLNFSGVDFDEVTAEHDSLLWDLFVKKNSFVRDQRLDKFTLGCTQELEGGILNIDKCFALLKLNCAIEEPICAFLDDKERREETPCASALLEEVERRQIPETYRHLFTKDEGEVTDKEVLCPSCGEDLEQLVEDIIIATAPGEEVDCVGD</sequence>